<organism evidence="2 3">
    <name type="scientific">Cystobacter fuscus (strain ATCC 25194 / DSM 2262 / NBRC 100088 / M29)</name>
    <dbReference type="NCBI Taxonomy" id="1242864"/>
    <lineage>
        <taxon>Bacteria</taxon>
        <taxon>Pseudomonadati</taxon>
        <taxon>Myxococcota</taxon>
        <taxon>Myxococcia</taxon>
        <taxon>Myxococcales</taxon>
        <taxon>Cystobacterineae</taxon>
        <taxon>Archangiaceae</taxon>
        <taxon>Cystobacter</taxon>
    </lineage>
</organism>
<evidence type="ECO:0000256" key="1">
    <source>
        <dbReference type="SAM" id="MobiDB-lite"/>
    </source>
</evidence>
<accession>S9NWP8</accession>
<sequence>MSSTSEPRPSTPGGRTRSQAGEADESSASTVHGVVPTRTVDVVVLVVGSRPARQRPCSWR</sequence>
<dbReference type="Proteomes" id="UP000011682">
    <property type="component" value="Unassembled WGS sequence"/>
</dbReference>
<reference evidence="2" key="1">
    <citation type="submission" date="2013-05" db="EMBL/GenBank/DDBJ databases">
        <title>Genome assembly of Cystobacter fuscus DSM 2262.</title>
        <authorList>
            <person name="Sharma G."/>
            <person name="Khatri I."/>
            <person name="Kaur C."/>
            <person name="Mayilraj S."/>
            <person name="Subramanian S."/>
        </authorList>
    </citation>
    <scope>NUCLEOTIDE SEQUENCE [LARGE SCALE GENOMIC DNA]</scope>
    <source>
        <strain evidence="2">DSM 2262</strain>
    </source>
</reference>
<proteinExistence type="predicted"/>
<protein>
    <submittedName>
        <fullName evidence="2">Uncharacterized protein</fullName>
    </submittedName>
</protein>
<dbReference type="EMBL" id="ANAH02000072">
    <property type="protein sequence ID" value="EPX55341.1"/>
    <property type="molecule type" value="Genomic_DNA"/>
</dbReference>
<feature type="region of interest" description="Disordered" evidence="1">
    <location>
        <begin position="1"/>
        <end position="36"/>
    </location>
</feature>
<keyword evidence="3" id="KW-1185">Reference proteome</keyword>
<name>S9NWP8_CYSF2</name>
<dbReference type="AlphaFoldDB" id="S9NWP8"/>
<evidence type="ECO:0000313" key="2">
    <source>
        <dbReference type="EMBL" id="EPX55341.1"/>
    </source>
</evidence>
<gene>
    <name evidence="2" type="ORF">D187_009336</name>
</gene>
<evidence type="ECO:0000313" key="3">
    <source>
        <dbReference type="Proteomes" id="UP000011682"/>
    </source>
</evidence>
<comment type="caution">
    <text evidence="2">The sequence shown here is derived from an EMBL/GenBank/DDBJ whole genome shotgun (WGS) entry which is preliminary data.</text>
</comment>